<protein>
    <submittedName>
        <fullName evidence="6">Adenosylhomocysteinase</fullName>
    </submittedName>
</protein>
<dbReference type="Gene3D" id="3.40.50.1480">
    <property type="entry name" value="Adenosylhomocysteinase-like"/>
    <property type="match status" value="1"/>
</dbReference>
<evidence type="ECO:0000256" key="2">
    <source>
        <dbReference type="ARBA" id="ARBA00022563"/>
    </source>
</evidence>
<evidence type="ECO:0000313" key="6">
    <source>
        <dbReference type="EMBL" id="QAA76881.1"/>
    </source>
</evidence>
<evidence type="ECO:0000313" key="7">
    <source>
        <dbReference type="Proteomes" id="UP000287233"/>
    </source>
</evidence>
<dbReference type="SUPFAM" id="SSF51735">
    <property type="entry name" value="NAD(P)-binding Rossmann-fold domains"/>
    <property type="match status" value="1"/>
</dbReference>
<dbReference type="GO" id="GO:0004013">
    <property type="term" value="F:adenosylhomocysteinase activity"/>
    <property type="evidence" value="ECO:0007669"/>
    <property type="project" value="TreeGrafter"/>
</dbReference>
<sequence>MNTASANDAAGRGREKIAWVRSHMPILAALEEELRPARPFAGFRIALSIHLEAKTARLALALKELGAEVAVASSNPLSAKDDVVAALSGEVATHARYGASEAEYTAFLERVLAIRPHLVLDDGGDLCALLHGARHDLGADVIGACEETTTGLVRLRQLARDGRLLFPVVAVNDARMKHLFDNRHGTGQSVWDAIMRATNLLVAGKRVLVVGYGSCGRGIADRARGLGAHVTVAEVDPVRAAEALLEGFPVSTVHAAIPSAEFVITATGCIGAVTFDDLCAAPDGAILANAGHFDVEIDVQSLRARAAGRRVRDHVEEFTLPNGNRVHLLAEGRLVNLVAGDGHPAEIMDLSFAVQLLSLLWLARSGRGFAPGVYPVPAEVDEEVARRFLGSRGVRIDTLTPDQRAYLGLCGRGPTFSPSP</sequence>
<feature type="domain" description="S-adenosyl-L-homocysteine hydrolase NAD binding" evidence="5">
    <location>
        <begin position="182"/>
        <end position="342"/>
    </location>
</feature>
<feature type="binding site" evidence="4">
    <location>
        <begin position="148"/>
        <end position="150"/>
    </location>
    <ligand>
        <name>NAD(+)</name>
        <dbReference type="ChEBI" id="CHEBI:57540"/>
    </ligand>
</feature>
<name>A0A410FVA8_BIPS1</name>
<dbReference type="SUPFAM" id="SSF52283">
    <property type="entry name" value="Formate/glycerate dehydrogenase catalytic domain-like"/>
    <property type="match status" value="1"/>
</dbReference>
<gene>
    <name evidence="6" type="ORF">BIP78_1115</name>
</gene>
<evidence type="ECO:0000256" key="1">
    <source>
        <dbReference type="ARBA" id="ARBA00007122"/>
    </source>
</evidence>
<keyword evidence="2" id="KW-0554">One-carbon metabolism</keyword>
<dbReference type="InterPro" id="IPR036291">
    <property type="entry name" value="NAD(P)-bd_dom_sf"/>
</dbReference>
<proteinExistence type="inferred from homology"/>
<organism evidence="6 7">
    <name type="scientific">Bipolaricaulis sibiricus</name>
    <dbReference type="NCBI Taxonomy" id="2501609"/>
    <lineage>
        <taxon>Bacteria</taxon>
        <taxon>Candidatus Bipolaricaulota</taxon>
        <taxon>Candidatus Bipolaricaulia</taxon>
        <taxon>Candidatus Bipolaricaulales</taxon>
        <taxon>Candidatus Bipolaricaulaceae</taxon>
        <taxon>Candidatus Bipolaricaulis</taxon>
    </lineage>
</organism>
<dbReference type="PIRSF" id="PIRSF001109">
    <property type="entry name" value="Ad_hcy_hydrolase"/>
    <property type="match status" value="1"/>
</dbReference>
<dbReference type="InterPro" id="IPR020082">
    <property type="entry name" value="S-Ado-L-homoCys_hydrolase_CS"/>
</dbReference>
<dbReference type="PANTHER" id="PTHR23420:SF0">
    <property type="entry name" value="ADENOSYLHOMOCYSTEINASE"/>
    <property type="match status" value="1"/>
</dbReference>
<dbReference type="NCBIfam" id="NF004005">
    <property type="entry name" value="PRK05476.2-3"/>
    <property type="match status" value="1"/>
</dbReference>
<dbReference type="Pfam" id="PF05221">
    <property type="entry name" value="AdoHcyase"/>
    <property type="match status" value="2"/>
</dbReference>
<dbReference type="PROSITE" id="PS00739">
    <property type="entry name" value="ADOHCYASE_2"/>
    <property type="match status" value="1"/>
</dbReference>
<evidence type="ECO:0000256" key="3">
    <source>
        <dbReference type="ARBA" id="ARBA00023027"/>
    </source>
</evidence>
<dbReference type="InterPro" id="IPR000043">
    <property type="entry name" value="Adenosylhomocysteinase-like"/>
</dbReference>
<dbReference type="GO" id="GO:0033353">
    <property type="term" value="P:S-adenosylmethionine cycle"/>
    <property type="evidence" value="ECO:0007669"/>
    <property type="project" value="TreeGrafter"/>
</dbReference>
<dbReference type="SMART" id="SM00997">
    <property type="entry name" value="AdoHcyase_NAD"/>
    <property type="match status" value="1"/>
</dbReference>
<dbReference type="InterPro" id="IPR042172">
    <property type="entry name" value="Adenosylhomocyst_ase-like_sf"/>
</dbReference>
<accession>A0A410FVA8</accession>
<feature type="binding site" evidence="4">
    <location>
        <begin position="290"/>
        <end position="292"/>
    </location>
    <ligand>
        <name>NAD(+)</name>
        <dbReference type="ChEBI" id="CHEBI:57540"/>
    </ligand>
</feature>
<dbReference type="InterPro" id="IPR015878">
    <property type="entry name" value="Ado_hCys_hydrolase_NAD-bd"/>
</dbReference>
<dbReference type="EMBL" id="CP034928">
    <property type="protein sequence ID" value="QAA76881.1"/>
    <property type="molecule type" value="Genomic_DNA"/>
</dbReference>
<dbReference type="Proteomes" id="UP000287233">
    <property type="component" value="Chromosome"/>
</dbReference>
<evidence type="ECO:0000259" key="5">
    <source>
        <dbReference type="SMART" id="SM00997"/>
    </source>
</evidence>
<feature type="binding site" evidence="4">
    <location>
        <position position="234"/>
    </location>
    <ligand>
        <name>NAD(+)</name>
        <dbReference type="ChEBI" id="CHEBI:57540"/>
    </ligand>
</feature>
<feature type="binding site" evidence="4">
    <location>
        <position position="336"/>
    </location>
    <ligand>
        <name>NAD(+)</name>
        <dbReference type="ChEBI" id="CHEBI:57540"/>
    </ligand>
</feature>
<feature type="binding site" evidence="4">
    <location>
        <begin position="213"/>
        <end position="218"/>
    </location>
    <ligand>
        <name>NAD(+)</name>
        <dbReference type="ChEBI" id="CHEBI:57540"/>
    </ligand>
</feature>
<dbReference type="CDD" id="cd00401">
    <property type="entry name" value="SAHH"/>
    <property type="match status" value="1"/>
</dbReference>
<comment type="cofactor">
    <cofactor evidence="4">
        <name>NAD(+)</name>
        <dbReference type="ChEBI" id="CHEBI:57540"/>
    </cofactor>
    <text evidence="4">Binds 1 NAD(+) per subunit.</text>
</comment>
<keyword evidence="3 4" id="KW-0520">NAD</keyword>
<dbReference type="SMART" id="SM00996">
    <property type="entry name" value="AdoHcyase"/>
    <property type="match status" value="1"/>
</dbReference>
<dbReference type="AlphaFoldDB" id="A0A410FVA8"/>
<dbReference type="PANTHER" id="PTHR23420">
    <property type="entry name" value="ADENOSYLHOMOCYSTEINASE"/>
    <property type="match status" value="1"/>
</dbReference>
<dbReference type="Gene3D" id="3.40.50.720">
    <property type="entry name" value="NAD(P)-binding Rossmann-like Domain"/>
    <property type="match status" value="1"/>
</dbReference>
<dbReference type="Pfam" id="PF00670">
    <property type="entry name" value="AdoHcyase_NAD"/>
    <property type="match status" value="1"/>
</dbReference>
<reference evidence="7" key="1">
    <citation type="submission" date="2018-12" db="EMBL/GenBank/DDBJ databases">
        <title>Complete genome sequence of an uncultured bacterium of the candidate phylum Bipolaricaulota.</title>
        <authorList>
            <person name="Kadnikov V.V."/>
            <person name="Mardanov A.V."/>
            <person name="Beletsky A.V."/>
            <person name="Frank Y.A."/>
            <person name="Karnachuk O.V."/>
            <person name="Ravin N.V."/>
        </authorList>
    </citation>
    <scope>NUCLEOTIDE SEQUENCE [LARGE SCALE GENOMIC DNA]</scope>
</reference>
<evidence type="ECO:0000256" key="4">
    <source>
        <dbReference type="PIRSR" id="PIRSR001109-2"/>
    </source>
</evidence>
<feature type="binding site" evidence="4">
    <location>
        <position position="343"/>
    </location>
    <ligand>
        <name>NAD(+)</name>
        <dbReference type="ChEBI" id="CHEBI:57540"/>
    </ligand>
</feature>
<dbReference type="KEGG" id="bih:BIP78_1115"/>
<dbReference type="GO" id="GO:0005829">
    <property type="term" value="C:cytosol"/>
    <property type="evidence" value="ECO:0007669"/>
    <property type="project" value="TreeGrafter"/>
</dbReference>
<dbReference type="GO" id="GO:0006730">
    <property type="term" value="P:one-carbon metabolic process"/>
    <property type="evidence" value="ECO:0007669"/>
    <property type="project" value="UniProtKB-KW"/>
</dbReference>
<comment type="similarity">
    <text evidence="1">Belongs to the adenosylhomocysteinase family.</text>
</comment>